<reference evidence="3" key="1">
    <citation type="journal article" date="2019" name="Int. J. Syst. Evol. Microbiol.">
        <title>The Global Catalogue of Microorganisms (GCM) 10K type strain sequencing project: providing services to taxonomists for standard genome sequencing and annotation.</title>
        <authorList>
            <consortium name="The Broad Institute Genomics Platform"/>
            <consortium name="The Broad Institute Genome Sequencing Center for Infectious Disease"/>
            <person name="Wu L."/>
            <person name="Ma J."/>
        </authorList>
    </citation>
    <scope>NUCLEOTIDE SEQUENCE [LARGE SCALE GENOMIC DNA]</scope>
    <source>
        <strain evidence="3">JCM 17927</strain>
    </source>
</reference>
<dbReference type="Proteomes" id="UP001501175">
    <property type="component" value="Unassembled WGS sequence"/>
</dbReference>
<gene>
    <name evidence="2" type="ORF">GCM10023189_16550</name>
</gene>
<name>A0ABP8MNY9_9BACT</name>
<dbReference type="InterPro" id="IPR001173">
    <property type="entry name" value="Glyco_trans_2-like"/>
</dbReference>
<keyword evidence="3" id="KW-1185">Reference proteome</keyword>
<dbReference type="EMBL" id="BAABHD010000022">
    <property type="protein sequence ID" value="GAA4452707.1"/>
    <property type="molecule type" value="Genomic_DNA"/>
</dbReference>
<dbReference type="InterPro" id="IPR029044">
    <property type="entry name" value="Nucleotide-diphossugar_trans"/>
</dbReference>
<dbReference type="SUPFAM" id="SSF53448">
    <property type="entry name" value="Nucleotide-diphospho-sugar transferases"/>
    <property type="match status" value="1"/>
</dbReference>
<proteinExistence type="predicted"/>
<comment type="caution">
    <text evidence="2">The sequence shown here is derived from an EMBL/GenBank/DDBJ whole genome shotgun (WGS) entry which is preliminary data.</text>
</comment>
<dbReference type="Pfam" id="PF00535">
    <property type="entry name" value="Glycos_transf_2"/>
    <property type="match status" value="1"/>
</dbReference>
<accession>A0ABP8MNY9</accession>
<sequence>MNHRPLVSIIIDNYNYGRFLREAIDSALHQTYDYTEIIVVDDGSTDDSPAIIQEYGNTIIAIIKQNGGQASAFNEGFKASRGQIIVFLDSDDMLLPTAIEQVVLSFNNPDVSKVHWPMWRIDGSGGKNGEIVPVHPLAQGDLLKQLIQHGPAYFCGTAVGSPTSGNAWSRSFLDQVFPLPESDFKTGGVDFYLFVLAPVYGQVRTISKPQGLYRVHGSNDTLKSADAYLQTFFGWFDQSWEALYHHLLAQDIPVDANTWKRNSWYHQIHASMQEIVALVPPTHRFILVDENYWATGDTLANRHRVPFIEQNGQYWGPPANDSMAIEEIERQRTKGSAFIFFAWPAFWWLDYYTGMRDYLKANYLCVINNERLIGFGLQSNTAVHEHIEQSSAVL</sequence>
<feature type="domain" description="Glycosyltransferase 2-like" evidence="1">
    <location>
        <begin position="8"/>
        <end position="112"/>
    </location>
</feature>
<dbReference type="RefSeq" id="WP_345242443.1">
    <property type="nucleotide sequence ID" value="NZ_BAABHD010000022.1"/>
</dbReference>
<dbReference type="PANTHER" id="PTHR22916:SF3">
    <property type="entry name" value="UDP-GLCNAC:BETAGAL BETA-1,3-N-ACETYLGLUCOSAMINYLTRANSFERASE-LIKE PROTEIN 1"/>
    <property type="match status" value="1"/>
</dbReference>
<evidence type="ECO:0000313" key="3">
    <source>
        <dbReference type="Proteomes" id="UP001501175"/>
    </source>
</evidence>
<evidence type="ECO:0000313" key="2">
    <source>
        <dbReference type="EMBL" id="GAA4452707.1"/>
    </source>
</evidence>
<evidence type="ECO:0000259" key="1">
    <source>
        <dbReference type="Pfam" id="PF00535"/>
    </source>
</evidence>
<protein>
    <recommendedName>
        <fullName evidence="1">Glycosyltransferase 2-like domain-containing protein</fullName>
    </recommendedName>
</protein>
<dbReference type="Gene3D" id="3.90.550.10">
    <property type="entry name" value="Spore Coat Polysaccharide Biosynthesis Protein SpsA, Chain A"/>
    <property type="match status" value="1"/>
</dbReference>
<organism evidence="2 3">
    <name type="scientific">Nibrella saemangeumensis</name>
    <dbReference type="NCBI Taxonomy" id="1084526"/>
    <lineage>
        <taxon>Bacteria</taxon>
        <taxon>Pseudomonadati</taxon>
        <taxon>Bacteroidota</taxon>
        <taxon>Cytophagia</taxon>
        <taxon>Cytophagales</taxon>
        <taxon>Spirosomataceae</taxon>
        <taxon>Nibrella</taxon>
    </lineage>
</organism>
<dbReference type="PANTHER" id="PTHR22916">
    <property type="entry name" value="GLYCOSYLTRANSFERASE"/>
    <property type="match status" value="1"/>
</dbReference>